<keyword evidence="3" id="KW-1185">Reference proteome</keyword>
<reference evidence="2 3" key="1">
    <citation type="submission" date="2019-11" db="EMBL/GenBank/DDBJ databases">
        <title>Type strains purchased from KCTC, JCM and DSMZ.</title>
        <authorList>
            <person name="Lu H."/>
        </authorList>
    </citation>
    <scope>NUCLEOTIDE SEQUENCE [LARGE SCALE GENOMIC DNA]</scope>
    <source>
        <strain evidence="2 3">KCTC 42409</strain>
    </source>
</reference>
<proteinExistence type="predicted"/>
<dbReference type="OrthoDB" id="8703226at2"/>
<dbReference type="Proteomes" id="UP000484015">
    <property type="component" value="Unassembled WGS sequence"/>
</dbReference>
<dbReference type="EMBL" id="WNLA01000022">
    <property type="protein sequence ID" value="MTW05253.1"/>
    <property type="molecule type" value="Genomic_DNA"/>
</dbReference>
<organism evidence="2 3">
    <name type="scientific">Pseudoduganella ginsengisoli</name>
    <dbReference type="NCBI Taxonomy" id="1462440"/>
    <lineage>
        <taxon>Bacteria</taxon>
        <taxon>Pseudomonadati</taxon>
        <taxon>Pseudomonadota</taxon>
        <taxon>Betaproteobacteria</taxon>
        <taxon>Burkholderiales</taxon>
        <taxon>Oxalobacteraceae</taxon>
        <taxon>Telluria group</taxon>
        <taxon>Pseudoduganella</taxon>
    </lineage>
</organism>
<dbReference type="AlphaFoldDB" id="A0A6L6Q5U4"/>
<dbReference type="RefSeq" id="WP_155441605.1">
    <property type="nucleotide sequence ID" value="NZ_WNLA01000022.1"/>
</dbReference>
<sequence>MKTVPYRSRSLAPGIVISLLIHAGLGALLLSQRPPVQRTSQPARWLTVSILPTPAPKPAPEPPPPLVEPRRQPVSPHNKPAAIAHAPAMTAARQRDKEDNQKQQAAITVIPASPNEPPDPFAAPTAKGSGTFDTAAALQSARKLAVAKAGKDDPAVAQLRDKPINDVAGENELGKGIKQGARPDCLMSGAGAGLLAPLVIAARVLTDKKDHGCKW</sequence>
<evidence type="ECO:0000256" key="1">
    <source>
        <dbReference type="SAM" id="MobiDB-lite"/>
    </source>
</evidence>
<accession>A0A6L6Q5U4</accession>
<evidence type="ECO:0000313" key="2">
    <source>
        <dbReference type="EMBL" id="MTW05253.1"/>
    </source>
</evidence>
<feature type="compositionally biased region" description="Pro residues" evidence="1">
    <location>
        <begin position="53"/>
        <end position="67"/>
    </location>
</feature>
<gene>
    <name evidence="2" type="ORF">GM668_24550</name>
</gene>
<comment type="caution">
    <text evidence="2">The sequence shown here is derived from an EMBL/GenBank/DDBJ whole genome shotgun (WGS) entry which is preliminary data.</text>
</comment>
<evidence type="ECO:0000313" key="3">
    <source>
        <dbReference type="Proteomes" id="UP000484015"/>
    </source>
</evidence>
<feature type="region of interest" description="Disordered" evidence="1">
    <location>
        <begin position="51"/>
        <end position="79"/>
    </location>
</feature>
<name>A0A6L6Q5U4_9BURK</name>
<protein>
    <submittedName>
        <fullName evidence="2">Uncharacterized protein</fullName>
    </submittedName>
</protein>